<dbReference type="AlphaFoldDB" id="R7AHN4"/>
<evidence type="ECO:0000313" key="3">
    <source>
        <dbReference type="Proteomes" id="UP000018141"/>
    </source>
</evidence>
<dbReference type="EMBL" id="CBHH010000052">
    <property type="protein sequence ID" value="CDD57885.1"/>
    <property type="molecule type" value="Genomic_DNA"/>
</dbReference>
<keyword evidence="1" id="KW-0812">Transmembrane</keyword>
<feature type="transmembrane region" description="Helical" evidence="1">
    <location>
        <begin position="33"/>
        <end position="53"/>
    </location>
</feature>
<sequence>MLISYFIISILAGNAICRIVKINNESVLRMYDVGMLTTMALYEITYVPLMFNYSTLTMQTTIWGLLVAVLITAGVVISVRDGIKVHNIINDAVSSIINIKAYHVFMIAMCMTYIIIVLMSQMEYQDDSFFVGLASTSYATDLLIKHSPYTGRTITLEYLAKYILAGYPAYIASVSSIFHIQPIIVMHSIIPVIFISIHYVIYYSLAEIILKSKKWASYAIGIMVYLRYCL</sequence>
<evidence type="ECO:0000313" key="2">
    <source>
        <dbReference type="EMBL" id="CDD57885.1"/>
    </source>
</evidence>
<comment type="caution">
    <text evidence="2">The sequence shown here is derived from an EMBL/GenBank/DDBJ whole genome shotgun (WGS) entry which is preliminary data.</text>
</comment>
<feature type="transmembrane region" description="Helical" evidence="1">
    <location>
        <begin position="184"/>
        <end position="205"/>
    </location>
</feature>
<dbReference type="Pfam" id="PF19554">
    <property type="entry name" value="DUF6077"/>
    <property type="match status" value="1"/>
</dbReference>
<keyword evidence="1" id="KW-0472">Membrane</keyword>
<reference evidence="2" key="1">
    <citation type="submission" date="2012-11" db="EMBL/GenBank/DDBJ databases">
        <title>Dependencies among metagenomic species, viruses, plasmids and units of genetic variation.</title>
        <authorList>
            <person name="Nielsen H.B."/>
            <person name="Almeida M."/>
            <person name="Juncker A.S."/>
            <person name="Rasmussen S."/>
            <person name="Li J."/>
            <person name="Sunagawa S."/>
            <person name="Plichta D."/>
            <person name="Gautier L."/>
            <person name="Le Chatelier E."/>
            <person name="Peletier E."/>
            <person name="Bonde I."/>
            <person name="Nielsen T."/>
            <person name="Manichanh C."/>
            <person name="Arumugam M."/>
            <person name="Batto J."/>
            <person name="Santos M.B.Q.D."/>
            <person name="Blom N."/>
            <person name="Borruel N."/>
            <person name="Burgdorf K.S."/>
            <person name="Boumezbeur F."/>
            <person name="Casellas F."/>
            <person name="Dore J."/>
            <person name="Guarner F."/>
            <person name="Hansen T."/>
            <person name="Hildebrand F."/>
            <person name="Kaas R.S."/>
            <person name="Kennedy S."/>
            <person name="Kristiansen K."/>
            <person name="Kultima J.R."/>
            <person name="Leonard P."/>
            <person name="Levenez F."/>
            <person name="Lund O."/>
            <person name="Moumen B."/>
            <person name="Le Paslier D."/>
            <person name="Pons N."/>
            <person name="Pedersen O."/>
            <person name="Prifti E."/>
            <person name="Qin J."/>
            <person name="Raes J."/>
            <person name="Tap J."/>
            <person name="Tims S."/>
            <person name="Ussery D.W."/>
            <person name="Yamada T."/>
            <person name="MetaHit consortium"/>
            <person name="Renault P."/>
            <person name="Sicheritz-Ponten T."/>
            <person name="Bork P."/>
            <person name="Wang J."/>
            <person name="Brunak S."/>
            <person name="Ehrlich S.D."/>
        </authorList>
    </citation>
    <scope>NUCLEOTIDE SEQUENCE [LARGE SCALE GENOMIC DNA]</scope>
</reference>
<dbReference type="InterPro" id="IPR045723">
    <property type="entry name" value="DUF6077"/>
</dbReference>
<accession>R7AHN4</accession>
<protein>
    <submittedName>
        <fullName evidence="2">Uncharacterized protein</fullName>
    </submittedName>
</protein>
<dbReference type="Proteomes" id="UP000018141">
    <property type="component" value="Unassembled WGS sequence"/>
</dbReference>
<feature type="transmembrane region" description="Helical" evidence="1">
    <location>
        <begin position="99"/>
        <end position="119"/>
    </location>
</feature>
<name>R7AHN4_9FIRM</name>
<organism evidence="2 3">
    <name type="scientific">Bacteroides pectinophilus CAG:437</name>
    <dbReference type="NCBI Taxonomy" id="1263051"/>
    <lineage>
        <taxon>Bacteria</taxon>
        <taxon>Bacillati</taxon>
        <taxon>Bacillota</taxon>
        <taxon>Clostridia</taxon>
        <taxon>Eubacteriales</taxon>
    </lineage>
</organism>
<proteinExistence type="predicted"/>
<gene>
    <name evidence="2" type="ORF">BN656_01851</name>
</gene>
<feature type="transmembrane region" description="Helical" evidence="1">
    <location>
        <begin position="60"/>
        <end position="79"/>
    </location>
</feature>
<evidence type="ECO:0000256" key="1">
    <source>
        <dbReference type="SAM" id="Phobius"/>
    </source>
</evidence>
<keyword evidence="1" id="KW-1133">Transmembrane helix</keyword>